<evidence type="ECO:0000313" key="2">
    <source>
        <dbReference type="Proteomes" id="UP000193648"/>
    </source>
</evidence>
<comment type="caution">
    <text evidence="1">The sequence shown here is derived from an EMBL/GenBank/DDBJ whole genome shotgun (WGS) entry which is preliminary data.</text>
</comment>
<dbReference type="GeneID" id="33565735"/>
<protein>
    <submittedName>
        <fullName evidence="1">Uncharacterized protein</fullName>
    </submittedName>
</protein>
<evidence type="ECO:0000313" key="1">
    <source>
        <dbReference type="EMBL" id="ORZ18234.1"/>
    </source>
</evidence>
<dbReference type="RefSeq" id="XP_021882029.1">
    <property type="nucleotide sequence ID" value="XM_022023891.1"/>
</dbReference>
<dbReference type="Proteomes" id="UP000193648">
    <property type="component" value="Unassembled WGS sequence"/>
</dbReference>
<gene>
    <name evidence="1" type="ORF">BCR41DRAFT_352008</name>
</gene>
<dbReference type="AlphaFoldDB" id="A0A1Y2GTV7"/>
<reference evidence="1 2" key="1">
    <citation type="submission" date="2016-07" db="EMBL/GenBank/DDBJ databases">
        <title>Pervasive Adenine N6-methylation of Active Genes in Fungi.</title>
        <authorList>
            <consortium name="DOE Joint Genome Institute"/>
            <person name="Mondo S.J."/>
            <person name="Dannebaum R.O."/>
            <person name="Kuo R.C."/>
            <person name="Labutti K."/>
            <person name="Haridas S."/>
            <person name="Kuo A."/>
            <person name="Salamov A."/>
            <person name="Ahrendt S.R."/>
            <person name="Lipzen A."/>
            <person name="Sullivan W."/>
            <person name="Andreopoulos W.B."/>
            <person name="Clum A."/>
            <person name="Lindquist E."/>
            <person name="Daum C."/>
            <person name="Ramamoorthy G.K."/>
            <person name="Gryganskyi A."/>
            <person name="Culley D."/>
            <person name="Magnuson J.K."/>
            <person name="James T.Y."/>
            <person name="O'Malley M.A."/>
            <person name="Stajich J.E."/>
            <person name="Spatafora J.W."/>
            <person name="Visel A."/>
            <person name="Grigoriev I.V."/>
        </authorList>
    </citation>
    <scope>NUCLEOTIDE SEQUENCE [LARGE SCALE GENOMIC DNA]</scope>
    <source>
        <strain evidence="1 2">NRRL 3116</strain>
    </source>
</reference>
<dbReference type="EMBL" id="MCFF01000015">
    <property type="protein sequence ID" value="ORZ18234.1"/>
    <property type="molecule type" value="Genomic_DNA"/>
</dbReference>
<organism evidence="1 2">
    <name type="scientific">Lobosporangium transversale</name>
    <dbReference type="NCBI Taxonomy" id="64571"/>
    <lineage>
        <taxon>Eukaryota</taxon>
        <taxon>Fungi</taxon>
        <taxon>Fungi incertae sedis</taxon>
        <taxon>Mucoromycota</taxon>
        <taxon>Mortierellomycotina</taxon>
        <taxon>Mortierellomycetes</taxon>
        <taxon>Mortierellales</taxon>
        <taxon>Mortierellaceae</taxon>
        <taxon>Lobosporangium</taxon>
    </lineage>
</organism>
<dbReference type="OrthoDB" id="2245303at2759"/>
<sequence length="537" mass="61231">MTEPRHILLRCGQSTLIFQRMYEHYDCLCLIQFECHGEFIRHLWACLEIAQLGRIINIYLDFDGAVDNHIGDCVDISEPESPYSSSADYSTDSLASQDLSNPIQINIPLENAQAAVARSGQSMQRPLLPNALEANLNNDIRICSVAMQGLDMNTSGNVSLSRITHYHQRIQCQSQSQSQSQPQFPFQSRSEILEASSYAEKFIRFLEEEFPQHLDGVMANPLFSREAQEKYTKITDQIASVLNQKWDARGLIQYFSLRAFEGMMIVNEHHCACIQTVEFYHRNPELDKHHDKFENTGFTFPTRNSSVGVGILRIRGRSNLIVSTRIFNALVTSYLHTNIPGIKIGPIAPSEADYMYKDSQIFIRKEALDDLSQGIVTGRLPERVNQDRSVCQLRQVRSRFHELSTYWPLRSWGALLDQHLLPVTIWTLYLFPQRRSGSALLVASELFASIAREVWGKGPDATLTMEYVRSQVSKVTFRDRPGEICRGLQNVLGLFEGHDQMKIIGNKELNERLQEIAKAMGSALVRRNENIPKMIMI</sequence>
<dbReference type="STRING" id="64571.A0A1Y2GTV7"/>
<name>A0A1Y2GTV7_9FUNG</name>
<dbReference type="InParanoid" id="A0A1Y2GTV7"/>
<accession>A0A1Y2GTV7</accession>
<keyword evidence="2" id="KW-1185">Reference proteome</keyword>
<proteinExistence type="predicted"/>